<dbReference type="Pfam" id="PF04203">
    <property type="entry name" value="Sortase"/>
    <property type="match status" value="1"/>
</dbReference>
<dbReference type="NCBIfam" id="NF033748">
    <property type="entry name" value="class_F_sortase"/>
    <property type="match status" value="1"/>
</dbReference>
<evidence type="ECO:0000313" key="4">
    <source>
        <dbReference type="Proteomes" id="UP001501303"/>
    </source>
</evidence>
<dbReference type="Proteomes" id="UP001501303">
    <property type="component" value="Unassembled WGS sequence"/>
</dbReference>
<organism evidence="3 4">
    <name type="scientific">Streptomyces sodiiphilus</name>
    <dbReference type="NCBI Taxonomy" id="226217"/>
    <lineage>
        <taxon>Bacteria</taxon>
        <taxon>Bacillati</taxon>
        <taxon>Actinomycetota</taxon>
        <taxon>Actinomycetes</taxon>
        <taxon>Kitasatosporales</taxon>
        <taxon>Streptomycetaceae</taxon>
        <taxon>Streptomyces</taxon>
    </lineage>
</organism>
<reference evidence="3 4" key="1">
    <citation type="journal article" date="2019" name="Int. J. Syst. Evol. Microbiol.">
        <title>The Global Catalogue of Microorganisms (GCM) 10K type strain sequencing project: providing services to taxonomists for standard genome sequencing and annotation.</title>
        <authorList>
            <consortium name="The Broad Institute Genomics Platform"/>
            <consortium name="The Broad Institute Genome Sequencing Center for Infectious Disease"/>
            <person name="Wu L."/>
            <person name="Ma J."/>
        </authorList>
    </citation>
    <scope>NUCLEOTIDE SEQUENCE [LARGE SCALE GENOMIC DNA]</scope>
    <source>
        <strain evidence="3 4">JCM 13581</strain>
    </source>
</reference>
<dbReference type="InterPro" id="IPR023365">
    <property type="entry name" value="Sortase_dom-sf"/>
</dbReference>
<dbReference type="InterPro" id="IPR005754">
    <property type="entry name" value="Sortase"/>
</dbReference>
<comment type="caution">
    <text evidence="3">The sequence shown here is derived from an EMBL/GenBank/DDBJ whole genome shotgun (WGS) entry which is preliminary data.</text>
</comment>
<sequence>MLAGLVALQVVPGPGDGVREARSSSSIAEGVSRPHAVDAPAAAPDSGSTAGAAEESSISLRPMAKIVPPMTRSEPVRVRIPQLGTDVRVFGADLEPDGGPPSPSEENAMRAAWYSGGVSPGERGTALLVGHLDTYDGPAAFAGLGSLEPGRTIEIDRADGTTATFTVDSVEQYPITDFPDKRVYGSVDTPQLRLITCGGRWTKDGGYDSNIVAYARLTG</sequence>
<dbReference type="EMBL" id="BAAAMJ010000015">
    <property type="protein sequence ID" value="GAA1907930.1"/>
    <property type="molecule type" value="Genomic_DNA"/>
</dbReference>
<keyword evidence="4" id="KW-1185">Reference proteome</keyword>
<evidence type="ECO:0000256" key="2">
    <source>
        <dbReference type="SAM" id="MobiDB-lite"/>
    </source>
</evidence>
<dbReference type="InterPro" id="IPR042001">
    <property type="entry name" value="Sortase_F"/>
</dbReference>
<dbReference type="SUPFAM" id="SSF63817">
    <property type="entry name" value="Sortase"/>
    <property type="match status" value="1"/>
</dbReference>
<proteinExistence type="predicted"/>
<feature type="compositionally biased region" description="Low complexity" evidence="2">
    <location>
        <begin position="37"/>
        <end position="59"/>
    </location>
</feature>
<evidence type="ECO:0000256" key="1">
    <source>
        <dbReference type="ARBA" id="ARBA00022801"/>
    </source>
</evidence>
<evidence type="ECO:0000313" key="3">
    <source>
        <dbReference type="EMBL" id="GAA1907930.1"/>
    </source>
</evidence>
<accession>A0ABN2NZD6</accession>
<dbReference type="Gene3D" id="2.40.260.10">
    <property type="entry name" value="Sortase"/>
    <property type="match status" value="1"/>
</dbReference>
<feature type="region of interest" description="Disordered" evidence="2">
    <location>
        <begin position="12"/>
        <end position="63"/>
    </location>
</feature>
<name>A0ABN2NZD6_9ACTN</name>
<keyword evidence="1" id="KW-0378">Hydrolase</keyword>
<gene>
    <name evidence="3" type="ORF">GCM10009716_17320</name>
</gene>
<protein>
    <recommendedName>
        <fullName evidence="5">Class F sortase</fullName>
    </recommendedName>
</protein>
<dbReference type="RefSeq" id="WP_344260065.1">
    <property type="nucleotide sequence ID" value="NZ_BAAAMJ010000015.1"/>
</dbReference>
<dbReference type="CDD" id="cd05829">
    <property type="entry name" value="Sortase_F"/>
    <property type="match status" value="1"/>
</dbReference>
<evidence type="ECO:0008006" key="5">
    <source>
        <dbReference type="Google" id="ProtNLM"/>
    </source>
</evidence>